<name>A0A1G8SI21_9RHOB</name>
<dbReference type="SUPFAM" id="SSF52540">
    <property type="entry name" value="P-loop containing nucleoside triphosphate hydrolases"/>
    <property type="match status" value="1"/>
</dbReference>
<dbReference type="InterPro" id="IPR027417">
    <property type="entry name" value="P-loop_NTPase"/>
</dbReference>
<keyword evidence="3" id="KW-1185">Reference proteome</keyword>
<evidence type="ECO:0000313" key="2">
    <source>
        <dbReference type="EMBL" id="SDJ28841.1"/>
    </source>
</evidence>
<evidence type="ECO:0000259" key="1">
    <source>
        <dbReference type="SMART" id="SM00382"/>
    </source>
</evidence>
<dbReference type="InterPro" id="IPR027065">
    <property type="entry name" value="Lon_Prtase"/>
</dbReference>
<dbReference type="InterPro" id="IPR003959">
    <property type="entry name" value="ATPase_AAA_core"/>
</dbReference>
<dbReference type="Pfam" id="PF00004">
    <property type="entry name" value="AAA"/>
    <property type="match status" value="1"/>
</dbReference>
<reference evidence="2 3" key="1">
    <citation type="submission" date="2016-10" db="EMBL/GenBank/DDBJ databases">
        <authorList>
            <person name="de Groot N.N."/>
        </authorList>
    </citation>
    <scope>NUCLEOTIDE SEQUENCE [LARGE SCALE GENOMIC DNA]</scope>
    <source>
        <strain evidence="2 3">DSM 26424</strain>
    </source>
</reference>
<dbReference type="InterPro" id="IPR003593">
    <property type="entry name" value="AAA+_ATPase"/>
</dbReference>
<dbReference type="GO" id="GO:0004176">
    <property type="term" value="F:ATP-dependent peptidase activity"/>
    <property type="evidence" value="ECO:0007669"/>
    <property type="project" value="InterPro"/>
</dbReference>
<proteinExistence type="predicted"/>
<dbReference type="STRING" id="555512.SAMN04487993_102481"/>
<sequence length="365" mass="40668">MTKIKFIDASFADPNEDEFVLKRRFEWHLRKLRALRNGVSPQVSGDFEDQLRWNKDLAAVTLAEKDRAKAIRRARCVMRARNKVSGLGHLAQEDRRRLEVLRDGADLVRIGSEHRADEIAAAIHAEMPWMAAATDLLWKAMRRSVRRGEAGFRLPPMLLNGPPGIGKSVWSRELGRHLGVPRCGIEGTAEQASFVVNGSQRGWSTALPGRPLQTILQSLCANPIVVIDEVEKAGTPTSSKGQTYGLTEGLLPLLEPSSAAAWRCPYYQVGFDMSCISWILTSNSLRGLTAPFLSRLEVLHLEPPSREHLIYFAAREGRRRGLSDPSMEAIREVLGEVAGRHVLNLRHVSRMIARAEALSSGPRLH</sequence>
<dbReference type="EMBL" id="FNEJ01000024">
    <property type="protein sequence ID" value="SDJ28841.1"/>
    <property type="molecule type" value="Genomic_DNA"/>
</dbReference>
<feature type="domain" description="AAA+ ATPase" evidence="1">
    <location>
        <begin position="153"/>
        <end position="303"/>
    </location>
</feature>
<dbReference type="GO" id="GO:0005524">
    <property type="term" value="F:ATP binding"/>
    <property type="evidence" value="ECO:0007669"/>
    <property type="project" value="InterPro"/>
</dbReference>
<dbReference type="SMART" id="SM00382">
    <property type="entry name" value="AAA"/>
    <property type="match status" value="1"/>
</dbReference>
<dbReference type="GO" id="GO:0006515">
    <property type="term" value="P:protein quality control for misfolded or incompletely synthesized proteins"/>
    <property type="evidence" value="ECO:0007669"/>
    <property type="project" value="TreeGrafter"/>
</dbReference>
<dbReference type="PANTHER" id="PTHR43718:SF2">
    <property type="entry name" value="LON PROTEASE HOMOLOG, MITOCHONDRIAL"/>
    <property type="match status" value="1"/>
</dbReference>
<dbReference type="GO" id="GO:0016887">
    <property type="term" value="F:ATP hydrolysis activity"/>
    <property type="evidence" value="ECO:0007669"/>
    <property type="project" value="InterPro"/>
</dbReference>
<dbReference type="RefSeq" id="WP_089850880.1">
    <property type="nucleotide sequence ID" value="NZ_FNEJ01000024.1"/>
</dbReference>
<protein>
    <submittedName>
        <fullName evidence="2">ATPase family associated with various cellular activities (AAA)</fullName>
    </submittedName>
</protein>
<dbReference type="Gene3D" id="3.40.50.300">
    <property type="entry name" value="P-loop containing nucleotide triphosphate hydrolases"/>
    <property type="match status" value="1"/>
</dbReference>
<organism evidence="2 3">
    <name type="scientific">Salipiger marinus</name>
    <dbReference type="NCBI Taxonomy" id="555512"/>
    <lineage>
        <taxon>Bacteria</taxon>
        <taxon>Pseudomonadati</taxon>
        <taxon>Pseudomonadota</taxon>
        <taxon>Alphaproteobacteria</taxon>
        <taxon>Rhodobacterales</taxon>
        <taxon>Roseobacteraceae</taxon>
        <taxon>Salipiger</taxon>
    </lineage>
</organism>
<dbReference type="Proteomes" id="UP000199093">
    <property type="component" value="Unassembled WGS sequence"/>
</dbReference>
<dbReference type="PANTHER" id="PTHR43718">
    <property type="entry name" value="LON PROTEASE"/>
    <property type="match status" value="1"/>
</dbReference>
<dbReference type="GO" id="GO:0004252">
    <property type="term" value="F:serine-type endopeptidase activity"/>
    <property type="evidence" value="ECO:0007669"/>
    <property type="project" value="InterPro"/>
</dbReference>
<dbReference type="OrthoDB" id="5297432at2"/>
<accession>A0A1G8SI21</accession>
<evidence type="ECO:0000313" key="3">
    <source>
        <dbReference type="Proteomes" id="UP000199093"/>
    </source>
</evidence>
<dbReference type="AlphaFoldDB" id="A0A1G8SI21"/>
<gene>
    <name evidence="2" type="ORF">SAMN04487993_102481</name>
</gene>